<evidence type="ECO:0000313" key="4">
    <source>
        <dbReference type="Proteomes" id="UP001375240"/>
    </source>
</evidence>
<keyword evidence="4" id="KW-1185">Reference proteome</keyword>
<accession>A0AAV9UWX3</accession>
<evidence type="ECO:0000256" key="1">
    <source>
        <dbReference type="SAM" id="MobiDB-lite"/>
    </source>
</evidence>
<feature type="compositionally biased region" description="Polar residues" evidence="1">
    <location>
        <begin position="187"/>
        <end position="197"/>
    </location>
</feature>
<gene>
    <name evidence="3" type="ORF">TWF696_006195</name>
</gene>
<keyword evidence="2" id="KW-0812">Transmembrane</keyword>
<protein>
    <submittedName>
        <fullName evidence="3">Uncharacterized protein</fullName>
    </submittedName>
</protein>
<keyword evidence="2" id="KW-1133">Transmembrane helix</keyword>
<feature type="transmembrane region" description="Helical" evidence="2">
    <location>
        <begin position="14"/>
        <end position="34"/>
    </location>
</feature>
<sequence length="197" mass="21828">MVDSFDITWNATAVAFWGILESSLALIIASLPALNRSIIKYTKLDKLFNSSSSASKIFSNRFHFKENIYKGPAKFVRYTADATGQDTMQSYLELGSLGEITEDGQLRRPSAGEHDEGGNNGDGYPGITVERSFRLTEERASVLEQEARELEEIPIPRRSSEVLRPPEARVFGESRRPTPPSRDGSSEVLTNSEAIPT</sequence>
<feature type="region of interest" description="Disordered" evidence="1">
    <location>
        <begin position="107"/>
        <end position="126"/>
    </location>
</feature>
<feature type="compositionally biased region" description="Basic and acidic residues" evidence="1">
    <location>
        <begin position="107"/>
        <end position="117"/>
    </location>
</feature>
<feature type="compositionally biased region" description="Basic and acidic residues" evidence="1">
    <location>
        <begin position="151"/>
        <end position="176"/>
    </location>
</feature>
<keyword evidence="2" id="KW-0472">Membrane</keyword>
<evidence type="ECO:0000313" key="3">
    <source>
        <dbReference type="EMBL" id="KAK6349937.1"/>
    </source>
</evidence>
<organism evidence="3 4">
    <name type="scientific">Orbilia brochopaga</name>
    <dbReference type="NCBI Taxonomy" id="3140254"/>
    <lineage>
        <taxon>Eukaryota</taxon>
        <taxon>Fungi</taxon>
        <taxon>Dikarya</taxon>
        <taxon>Ascomycota</taxon>
        <taxon>Pezizomycotina</taxon>
        <taxon>Orbiliomycetes</taxon>
        <taxon>Orbiliales</taxon>
        <taxon>Orbiliaceae</taxon>
        <taxon>Orbilia</taxon>
    </lineage>
</organism>
<dbReference type="Proteomes" id="UP001375240">
    <property type="component" value="Unassembled WGS sequence"/>
</dbReference>
<feature type="region of interest" description="Disordered" evidence="1">
    <location>
        <begin position="151"/>
        <end position="197"/>
    </location>
</feature>
<dbReference type="AlphaFoldDB" id="A0AAV9UWX3"/>
<evidence type="ECO:0000256" key="2">
    <source>
        <dbReference type="SAM" id="Phobius"/>
    </source>
</evidence>
<proteinExistence type="predicted"/>
<name>A0AAV9UWX3_9PEZI</name>
<comment type="caution">
    <text evidence="3">The sequence shown here is derived from an EMBL/GenBank/DDBJ whole genome shotgun (WGS) entry which is preliminary data.</text>
</comment>
<dbReference type="EMBL" id="JAVHNQ010000004">
    <property type="protein sequence ID" value="KAK6349937.1"/>
    <property type="molecule type" value="Genomic_DNA"/>
</dbReference>
<reference evidence="3 4" key="1">
    <citation type="submission" date="2019-10" db="EMBL/GenBank/DDBJ databases">
        <authorList>
            <person name="Palmer J.M."/>
        </authorList>
    </citation>
    <scope>NUCLEOTIDE SEQUENCE [LARGE SCALE GENOMIC DNA]</scope>
    <source>
        <strain evidence="3 4">TWF696</strain>
    </source>
</reference>